<keyword evidence="1" id="KW-0472">Membrane</keyword>
<organism evidence="2">
    <name type="scientific">Cacopsylla melanoneura</name>
    <dbReference type="NCBI Taxonomy" id="428564"/>
    <lineage>
        <taxon>Eukaryota</taxon>
        <taxon>Metazoa</taxon>
        <taxon>Ecdysozoa</taxon>
        <taxon>Arthropoda</taxon>
        <taxon>Hexapoda</taxon>
        <taxon>Insecta</taxon>
        <taxon>Pterygota</taxon>
        <taxon>Neoptera</taxon>
        <taxon>Paraneoptera</taxon>
        <taxon>Hemiptera</taxon>
        <taxon>Sternorrhyncha</taxon>
        <taxon>Psylloidea</taxon>
        <taxon>Psyllidae</taxon>
        <taxon>Psyllinae</taxon>
        <taxon>Cacopsylla</taxon>
    </lineage>
</organism>
<sequence>MMPMVESKGCGGFKVPNKIFRDLIVLNTGIGLSAERYVFKQKSIYIIYNSLIQYLSEIIKLSHNYIITLIYNYIITVITLSHYYNIKITLSQNSQRTAL</sequence>
<reference evidence="2" key="1">
    <citation type="submission" date="2021-05" db="EMBL/GenBank/DDBJ databases">
        <authorList>
            <person name="Alioto T."/>
            <person name="Alioto T."/>
            <person name="Gomez Garrido J."/>
        </authorList>
    </citation>
    <scope>NUCLEOTIDE SEQUENCE</scope>
</reference>
<dbReference type="AlphaFoldDB" id="A0A8D9DTB5"/>
<evidence type="ECO:0000313" key="2">
    <source>
        <dbReference type="EMBL" id="CAG6729013.1"/>
    </source>
</evidence>
<protein>
    <submittedName>
        <fullName evidence="2">Uncharacterized protein</fullName>
    </submittedName>
</protein>
<feature type="transmembrane region" description="Helical" evidence="1">
    <location>
        <begin position="65"/>
        <end position="86"/>
    </location>
</feature>
<keyword evidence="1" id="KW-1133">Transmembrane helix</keyword>
<accession>A0A8D9DTB5</accession>
<dbReference type="EMBL" id="HBUF01377656">
    <property type="protein sequence ID" value="CAG6729013.1"/>
    <property type="molecule type" value="Transcribed_RNA"/>
</dbReference>
<keyword evidence="1" id="KW-0812">Transmembrane</keyword>
<proteinExistence type="predicted"/>
<name>A0A8D9DTB5_9HEMI</name>
<evidence type="ECO:0000256" key="1">
    <source>
        <dbReference type="SAM" id="Phobius"/>
    </source>
</evidence>